<evidence type="ECO:0000256" key="4">
    <source>
        <dbReference type="ARBA" id="ARBA00022538"/>
    </source>
</evidence>
<dbReference type="InterPro" id="IPR057290">
    <property type="entry name" value="CHX17_C"/>
</dbReference>
<name>A0AAN9L567_CANGL</name>
<evidence type="ECO:0000256" key="11">
    <source>
        <dbReference type="SAM" id="Phobius"/>
    </source>
</evidence>
<gene>
    <name evidence="15" type="ORF">VNO77_22082</name>
</gene>
<evidence type="ECO:0000259" key="13">
    <source>
        <dbReference type="Pfam" id="PF23256"/>
    </source>
</evidence>
<dbReference type="PANTHER" id="PTHR32468">
    <property type="entry name" value="CATION/H + ANTIPORTER"/>
    <property type="match status" value="1"/>
</dbReference>
<evidence type="ECO:0000259" key="14">
    <source>
        <dbReference type="Pfam" id="PF23259"/>
    </source>
</evidence>
<keyword evidence="2" id="KW-0813">Transport</keyword>
<evidence type="ECO:0000256" key="5">
    <source>
        <dbReference type="ARBA" id="ARBA00022692"/>
    </source>
</evidence>
<evidence type="ECO:0000313" key="16">
    <source>
        <dbReference type="Proteomes" id="UP001367508"/>
    </source>
</evidence>
<evidence type="ECO:0000256" key="8">
    <source>
        <dbReference type="ARBA" id="ARBA00023065"/>
    </source>
</evidence>
<accession>A0AAN9L567</accession>
<keyword evidence="16" id="KW-1185">Reference proteome</keyword>
<dbReference type="GO" id="GO:0012505">
    <property type="term" value="C:endomembrane system"/>
    <property type="evidence" value="ECO:0007669"/>
    <property type="project" value="TreeGrafter"/>
</dbReference>
<evidence type="ECO:0000313" key="15">
    <source>
        <dbReference type="EMBL" id="KAK7327988.1"/>
    </source>
</evidence>
<dbReference type="Gene3D" id="3.40.50.12370">
    <property type="match status" value="1"/>
</dbReference>
<comment type="caution">
    <text evidence="15">The sequence shown here is derived from an EMBL/GenBank/DDBJ whole genome shotgun (WGS) entry which is preliminary data.</text>
</comment>
<comment type="similarity">
    <text evidence="10">Belongs to the monovalent cation:proton antiporter 2 (CPA2) transporter (TC 2.A.37) family. CHX (TC 2.A.37.4) subfamily.</text>
</comment>
<dbReference type="AlphaFoldDB" id="A0AAN9L567"/>
<dbReference type="PANTHER" id="PTHR32468:SF104">
    <property type="entry name" value="CATION_H+ EXCHANGER 3"/>
    <property type="match status" value="1"/>
</dbReference>
<dbReference type="InterPro" id="IPR006153">
    <property type="entry name" value="Cation/H_exchanger_TM"/>
</dbReference>
<feature type="transmembrane region" description="Helical" evidence="11">
    <location>
        <begin position="168"/>
        <end position="189"/>
    </location>
</feature>
<evidence type="ECO:0008006" key="17">
    <source>
        <dbReference type="Google" id="ProtNLM"/>
    </source>
</evidence>
<dbReference type="GO" id="GO:0006813">
    <property type="term" value="P:potassium ion transport"/>
    <property type="evidence" value="ECO:0007669"/>
    <property type="project" value="UniProtKB-KW"/>
</dbReference>
<feature type="domain" description="Cation/H+ exchanger transmembrane" evidence="12">
    <location>
        <begin position="56"/>
        <end position="431"/>
    </location>
</feature>
<feature type="domain" description="Cation/H(+) antiporter C-terminal" evidence="14">
    <location>
        <begin position="631"/>
        <end position="789"/>
    </location>
</feature>
<organism evidence="15 16">
    <name type="scientific">Canavalia gladiata</name>
    <name type="common">Sword bean</name>
    <name type="synonym">Dolichos gladiatus</name>
    <dbReference type="NCBI Taxonomy" id="3824"/>
    <lineage>
        <taxon>Eukaryota</taxon>
        <taxon>Viridiplantae</taxon>
        <taxon>Streptophyta</taxon>
        <taxon>Embryophyta</taxon>
        <taxon>Tracheophyta</taxon>
        <taxon>Spermatophyta</taxon>
        <taxon>Magnoliopsida</taxon>
        <taxon>eudicotyledons</taxon>
        <taxon>Gunneridae</taxon>
        <taxon>Pentapetalae</taxon>
        <taxon>rosids</taxon>
        <taxon>fabids</taxon>
        <taxon>Fabales</taxon>
        <taxon>Fabaceae</taxon>
        <taxon>Papilionoideae</taxon>
        <taxon>50 kb inversion clade</taxon>
        <taxon>NPAAA clade</taxon>
        <taxon>indigoferoid/millettioid clade</taxon>
        <taxon>Phaseoleae</taxon>
        <taxon>Canavalia</taxon>
    </lineage>
</organism>
<feature type="transmembrane region" description="Helical" evidence="11">
    <location>
        <begin position="69"/>
        <end position="88"/>
    </location>
</feature>
<keyword evidence="4" id="KW-0633">Potassium transport</keyword>
<keyword evidence="3" id="KW-0050">Antiport</keyword>
<evidence type="ECO:0000256" key="7">
    <source>
        <dbReference type="ARBA" id="ARBA00022989"/>
    </source>
</evidence>
<feature type="transmembrane region" description="Helical" evidence="11">
    <location>
        <begin position="134"/>
        <end position="156"/>
    </location>
</feature>
<dbReference type="GO" id="GO:0016020">
    <property type="term" value="C:membrane"/>
    <property type="evidence" value="ECO:0007669"/>
    <property type="project" value="UniProtKB-SubCell"/>
</dbReference>
<keyword evidence="9 11" id="KW-0472">Membrane</keyword>
<dbReference type="Pfam" id="PF23256">
    <property type="entry name" value="CHX17_2nd"/>
    <property type="match status" value="1"/>
</dbReference>
<feature type="transmembrane region" description="Helical" evidence="11">
    <location>
        <begin position="413"/>
        <end position="435"/>
    </location>
</feature>
<dbReference type="InterPro" id="IPR038770">
    <property type="entry name" value="Na+/solute_symporter_sf"/>
</dbReference>
<evidence type="ECO:0000256" key="10">
    <source>
        <dbReference type="ARBA" id="ARBA00038341"/>
    </source>
</evidence>
<proteinExistence type="inferred from homology"/>
<feature type="transmembrane region" description="Helical" evidence="11">
    <location>
        <begin position="38"/>
        <end position="62"/>
    </location>
</feature>
<evidence type="ECO:0000256" key="1">
    <source>
        <dbReference type="ARBA" id="ARBA00004141"/>
    </source>
</evidence>
<dbReference type="Proteomes" id="UP001367508">
    <property type="component" value="Unassembled WGS sequence"/>
</dbReference>
<protein>
    <recommendedName>
        <fullName evidence="17">Cation/H+ exchanger domain-containing protein</fullName>
    </recommendedName>
</protein>
<feature type="transmembrane region" description="Helical" evidence="11">
    <location>
        <begin position="100"/>
        <end position="122"/>
    </location>
</feature>
<dbReference type="InterPro" id="IPR057291">
    <property type="entry name" value="CHX17_2nd"/>
</dbReference>
<evidence type="ECO:0000256" key="9">
    <source>
        <dbReference type="ARBA" id="ARBA00023136"/>
    </source>
</evidence>
<comment type="subcellular location">
    <subcellularLocation>
        <location evidence="1">Membrane</location>
        <topology evidence="1">Multi-pass membrane protein</topology>
    </subcellularLocation>
</comment>
<reference evidence="15 16" key="1">
    <citation type="submission" date="2024-01" db="EMBL/GenBank/DDBJ databases">
        <title>The genomes of 5 underutilized Papilionoideae crops provide insights into root nodulation and disease resistanc.</title>
        <authorList>
            <person name="Jiang F."/>
        </authorList>
    </citation>
    <scope>NUCLEOTIDE SEQUENCE [LARGE SCALE GENOMIC DNA]</scope>
    <source>
        <strain evidence="15">LVBAO_FW01</strain>
        <tissue evidence="15">Leaves</tissue>
    </source>
</reference>
<dbReference type="GO" id="GO:0006885">
    <property type="term" value="P:regulation of pH"/>
    <property type="evidence" value="ECO:0007669"/>
    <property type="project" value="UniProtKB-ARBA"/>
</dbReference>
<feature type="transmembrane region" description="Helical" evidence="11">
    <location>
        <begin position="348"/>
        <end position="376"/>
    </location>
</feature>
<dbReference type="Pfam" id="PF23259">
    <property type="entry name" value="CHX17_C"/>
    <property type="match status" value="1"/>
</dbReference>
<keyword evidence="8" id="KW-0406">Ion transport</keyword>
<evidence type="ECO:0000256" key="3">
    <source>
        <dbReference type="ARBA" id="ARBA00022449"/>
    </source>
</evidence>
<evidence type="ECO:0000256" key="2">
    <source>
        <dbReference type="ARBA" id="ARBA00022448"/>
    </source>
</evidence>
<dbReference type="InterPro" id="IPR050794">
    <property type="entry name" value="CPA2_transporter"/>
</dbReference>
<sequence>MDNTTASAQNISDGSIVCYTPTMTTTNGLWQGDNPLDFSLPLFILQLTLIVCATRFFVLILGPFHQPRVIAEIMGGLLLGPSVLGRNASFVSTVFPQKSLLVMETMANIGLIYFLFLVGLEMDISIIKRSGKKTLSIALAGMVLPFMVGACLSSFVYEKDKNLNQGGYVLYLGIVLSVTAFPVLARMLADLKLINTDLGRLALSTSLINDVLAWVLLAVAIALSEQNTSAWASAWVILSNLVFVLFCFVAVRPAVLWLIKKTPEEKPFSEFQICIVLVGVMISAFVTDVLGTHSVFGAFVYGLTIPNGPLGAAIIEKLEDFVSGLLLPLFYVISGLKTDIKLINGASAWTFVLVLIPFTCIGKIVGTLLMTLVFQIPNRDGVVLGLLMNTKGLIEMIVLNVGREQKVLSDEVFSIMVIVTLVMTAIISPIVTIIYKPTKRLISYKRRTVQNSRLDTDLRVLLCVHAPRNVPTIVNLLEATHPHKRSPICAYVLHLVELTGRASAMLVVHANRQSGGPALNKTQAQSDHIMTAFRNFEELTGHVSVHPLTAISPYSTMHEDICNVAEEKRVSTIIIPFHKQHTVDGEMQDTNPALRLVNHNLLQTSPCSVGILVDRGLNGSNRLTSDQASHQVAVLYFGGPDDREALAYGWRMSRHPRVKLTVMHFIPSKDVSKSFSSKDDEIDTNISSEMEIKLDEEYINEFKTMATKDDSVVYIDKVVSNGEETVAAIRSMNNVNDLFIVGRGQGTTSPLKDGLTDWSECPELGAIGDLLASSDFETTASVLVMHQYVAQGPDGEDIFVAERPWQTGDNHNNIKQEQIPRYSMPNEMDPNFL</sequence>
<dbReference type="GO" id="GO:0015297">
    <property type="term" value="F:antiporter activity"/>
    <property type="evidence" value="ECO:0007669"/>
    <property type="project" value="UniProtKB-KW"/>
</dbReference>
<feature type="transmembrane region" description="Helical" evidence="11">
    <location>
        <begin position="235"/>
        <end position="259"/>
    </location>
</feature>
<feature type="transmembrane region" description="Helical" evidence="11">
    <location>
        <begin position="201"/>
        <end position="223"/>
    </location>
</feature>
<dbReference type="FunFam" id="1.20.1530.20:FF:000003">
    <property type="entry name" value="Cation/H(+) antiporter 15"/>
    <property type="match status" value="1"/>
</dbReference>
<feature type="transmembrane region" description="Helical" evidence="11">
    <location>
        <begin position="321"/>
        <end position="336"/>
    </location>
</feature>
<feature type="transmembrane region" description="Helical" evidence="11">
    <location>
        <begin position="271"/>
        <end position="301"/>
    </location>
</feature>
<dbReference type="EMBL" id="JAYMYQ010000005">
    <property type="protein sequence ID" value="KAK7327988.1"/>
    <property type="molecule type" value="Genomic_DNA"/>
</dbReference>
<dbReference type="Pfam" id="PF00999">
    <property type="entry name" value="Na_H_Exchanger"/>
    <property type="match status" value="1"/>
</dbReference>
<keyword evidence="7 11" id="KW-1133">Transmembrane helix</keyword>
<dbReference type="GO" id="GO:1902600">
    <property type="term" value="P:proton transmembrane transport"/>
    <property type="evidence" value="ECO:0007669"/>
    <property type="project" value="InterPro"/>
</dbReference>
<keyword evidence="6" id="KW-0630">Potassium</keyword>
<feature type="domain" description="Cation/H(+) antiporter central" evidence="13">
    <location>
        <begin position="488"/>
        <end position="623"/>
    </location>
</feature>
<evidence type="ECO:0000259" key="12">
    <source>
        <dbReference type="Pfam" id="PF00999"/>
    </source>
</evidence>
<keyword evidence="5 11" id="KW-0812">Transmembrane</keyword>
<dbReference type="Gene3D" id="1.20.1530.20">
    <property type="match status" value="1"/>
</dbReference>
<evidence type="ECO:0000256" key="6">
    <source>
        <dbReference type="ARBA" id="ARBA00022958"/>
    </source>
</evidence>